<sequence length="325" mass="35477">MSKIFLSAQLPELGTTFLKDKNLDFSVFNGQGLISKTALLQEIADCEVLICPLSTQVDQEVIDAAPKLKVIANFGAGFNNIDTAYAKEKQIYVTNTPVVSTQATAELTAGLIIALSRRIVEGDRLMHGAGFDGWAPLFFLGHELKDKTLGIIGMGQIGQTVAKMMQAFGMKIIYTQRHQLDQTIEQQLNAQYCSQAEVIQQADILTLHAPLTEETHHLLTADTFAVMKKTALLINAARGPLIDETALLQALKNNKIAGAALDVYEFEPTVTNGLQELTNVILTPHIGNASVEARDQMAAIVAKNAIAYYEQKPIKHIVNGLTQEF</sequence>
<dbReference type="GO" id="GO:0051287">
    <property type="term" value="F:NAD binding"/>
    <property type="evidence" value="ECO:0007669"/>
    <property type="project" value="InterPro"/>
</dbReference>
<accession>A0A1L8TMG2</accession>
<evidence type="ECO:0000313" key="7">
    <source>
        <dbReference type="EMBL" id="OJG45470.1"/>
    </source>
</evidence>
<dbReference type="InterPro" id="IPR036291">
    <property type="entry name" value="NAD(P)-bd_dom_sf"/>
</dbReference>
<dbReference type="AlphaFoldDB" id="A0A1L8TMG2"/>
<evidence type="ECO:0000256" key="2">
    <source>
        <dbReference type="ARBA" id="ARBA00023002"/>
    </source>
</evidence>
<organism evidence="7 8">
    <name type="scientific">Enterococcus hermanniensis</name>
    <dbReference type="NCBI Taxonomy" id="249189"/>
    <lineage>
        <taxon>Bacteria</taxon>
        <taxon>Bacillati</taxon>
        <taxon>Bacillota</taxon>
        <taxon>Bacilli</taxon>
        <taxon>Lactobacillales</taxon>
        <taxon>Enterococcaceae</taxon>
        <taxon>Enterococcus</taxon>
    </lineage>
</organism>
<dbReference type="PROSITE" id="PS00671">
    <property type="entry name" value="D_2_HYDROXYACID_DH_3"/>
    <property type="match status" value="1"/>
</dbReference>
<proteinExistence type="inferred from homology"/>
<comment type="caution">
    <text evidence="7">The sequence shown here is derived from an EMBL/GenBank/DDBJ whole genome shotgun (WGS) entry which is preliminary data.</text>
</comment>
<evidence type="ECO:0000256" key="3">
    <source>
        <dbReference type="ARBA" id="ARBA00023027"/>
    </source>
</evidence>
<evidence type="ECO:0000259" key="6">
    <source>
        <dbReference type="Pfam" id="PF02826"/>
    </source>
</evidence>
<evidence type="ECO:0000259" key="5">
    <source>
        <dbReference type="Pfam" id="PF00389"/>
    </source>
</evidence>
<dbReference type="FunFam" id="3.40.50.720:FF:000203">
    <property type="entry name" value="D-3-phosphoglycerate dehydrogenase (SerA)"/>
    <property type="match status" value="1"/>
</dbReference>
<feature type="domain" description="D-isomer specific 2-hydroxyacid dehydrogenase NAD-binding" evidence="6">
    <location>
        <begin position="110"/>
        <end position="287"/>
    </location>
</feature>
<dbReference type="InterPro" id="IPR006140">
    <property type="entry name" value="D-isomer_DH_NAD-bd"/>
</dbReference>
<dbReference type="Proteomes" id="UP000182077">
    <property type="component" value="Unassembled WGS sequence"/>
</dbReference>
<dbReference type="CDD" id="cd12178">
    <property type="entry name" value="2-Hacid_dh_13"/>
    <property type="match status" value="1"/>
</dbReference>
<keyword evidence="3" id="KW-0520">NAD</keyword>
<dbReference type="Pfam" id="PF00389">
    <property type="entry name" value="2-Hacid_dh"/>
    <property type="match status" value="1"/>
</dbReference>
<protein>
    <recommendedName>
        <fullName evidence="9">Hydroxyacid dehydrogenase</fullName>
    </recommendedName>
</protein>
<gene>
    <name evidence="7" type="ORF">RV04_GL002186</name>
</gene>
<name>A0A1L8TMG2_9ENTE</name>
<dbReference type="OrthoDB" id="9805416at2"/>
<dbReference type="InterPro" id="IPR029753">
    <property type="entry name" value="D-isomer_DH_CS"/>
</dbReference>
<feature type="domain" description="D-isomer specific 2-hydroxyacid dehydrogenase catalytic" evidence="5">
    <location>
        <begin position="8"/>
        <end position="319"/>
    </location>
</feature>
<reference evidence="7 8" key="1">
    <citation type="submission" date="2014-12" db="EMBL/GenBank/DDBJ databases">
        <title>Draft genome sequences of 29 type strains of Enterococci.</title>
        <authorList>
            <person name="Zhong Z."/>
            <person name="Sun Z."/>
            <person name="Liu W."/>
            <person name="Zhang W."/>
            <person name="Zhang H."/>
        </authorList>
    </citation>
    <scope>NUCLEOTIDE SEQUENCE [LARGE SCALE GENOMIC DNA]</scope>
    <source>
        <strain evidence="7 8">DSM 17122</strain>
    </source>
</reference>
<dbReference type="InterPro" id="IPR050857">
    <property type="entry name" value="D-2-hydroxyacid_DH"/>
</dbReference>
<dbReference type="InterPro" id="IPR006139">
    <property type="entry name" value="D-isomer_2_OHA_DH_cat_dom"/>
</dbReference>
<keyword evidence="8" id="KW-1185">Reference proteome</keyword>
<dbReference type="STRING" id="249189.RV04_GL002186"/>
<dbReference type="Pfam" id="PF02826">
    <property type="entry name" value="2-Hacid_dh_C"/>
    <property type="match status" value="1"/>
</dbReference>
<keyword evidence="2 4" id="KW-0560">Oxidoreductase</keyword>
<dbReference type="EMBL" id="JXKQ01000006">
    <property type="protein sequence ID" value="OJG45470.1"/>
    <property type="molecule type" value="Genomic_DNA"/>
</dbReference>
<dbReference type="RefSeq" id="WP_071858042.1">
    <property type="nucleotide sequence ID" value="NZ_JBHSHK010000022.1"/>
</dbReference>
<evidence type="ECO:0000256" key="1">
    <source>
        <dbReference type="ARBA" id="ARBA00005854"/>
    </source>
</evidence>
<dbReference type="GO" id="GO:0016616">
    <property type="term" value="F:oxidoreductase activity, acting on the CH-OH group of donors, NAD or NADP as acceptor"/>
    <property type="evidence" value="ECO:0007669"/>
    <property type="project" value="InterPro"/>
</dbReference>
<evidence type="ECO:0000256" key="4">
    <source>
        <dbReference type="RuleBase" id="RU003719"/>
    </source>
</evidence>
<evidence type="ECO:0000313" key="8">
    <source>
        <dbReference type="Proteomes" id="UP000182077"/>
    </source>
</evidence>
<dbReference type="PANTHER" id="PTHR42789:SF1">
    <property type="entry name" value="D-ISOMER SPECIFIC 2-HYDROXYACID DEHYDROGENASE FAMILY PROTEIN (AFU_ORTHOLOGUE AFUA_6G10090)"/>
    <property type="match status" value="1"/>
</dbReference>
<evidence type="ECO:0008006" key="9">
    <source>
        <dbReference type="Google" id="ProtNLM"/>
    </source>
</evidence>
<dbReference type="SUPFAM" id="SSF52283">
    <property type="entry name" value="Formate/glycerate dehydrogenase catalytic domain-like"/>
    <property type="match status" value="1"/>
</dbReference>
<dbReference type="Gene3D" id="3.40.50.720">
    <property type="entry name" value="NAD(P)-binding Rossmann-like Domain"/>
    <property type="match status" value="2"/>
</dbReference>
<dbReference type="PANTHER" id="PTHR42789">
    <property type="entry name" value="D-ISOMER SPECIFIC 2-HYDROXYACID DEHYDROGENASE FAMILY PROTEIN (AFU_ORTHOLOGUE AFUA_6G10090)"/>
    <property type="match status" value="1"/>
</dbReference>
<comment type="similarity">
    <text evidence="1 4">Belongs to the D-isomer specific 2-hydroxyacid dehydrogenase family.</text>
</comment>
<dbReference type="SUPFAM" id="SSF51735">
    <property type="entry name" value="NAD(P)-binding Rossmann-fold domains"/>
    <property type="match status" value="1"/>
</dbReference>